<dbReference type="Proteomes" id="UP001241603">
    <property type="component" value="Unassembled WGS sequence"/>
</dbReference>
<dbReference type="InterPro" id="IPR052519">
    <property type="entry name" value="Euk-type_GlcNAc_Kinase"/>
</dbReference>
<comment type="caution">
    <text evidence="2">The sequence shown here is derived from an EMBL/GenBank/DDBJ whole genome shotgun (WGS) entry which is preliminary data.</text>
</comment>
<keyword evidence="2" id="KW-0808">Transferase</keyword>
<accession>A0ABU0HBY1</accession>
<keyword evidence="2" id="KW-0418">Kinase</keyword>
<dbReference type="EC" id="2.7.1.8" evidence="2"/>
<feature type="domain" description="ATPase BadF/BadG/BcrA/BcrD type" evidence="1">
    <location>
        <begin position="8"/>
        <end position="259"/>
    </location>
</feature>
<name>A0ABU0HBY1_9HYPH</name>
<dbReference type="InterPro" id="IPR043129">
    <property type="entry name" value="ATPase_NBD"/>
</dbReference>
<keyword evidence="3" id="KW-1185">Reference proteome</keyword>
<proteinExistence type="predicted"/>
<evidence type="ECO:0000313" key="2">
    <source>
        <dbReference type="EMBL" id="MDQ0439818.1"/>
    </source>
</evidence>
<protein>
    <submittedName>
        <fullName evidence="2">Glucosamine kinase</fullName>
        <ecNumber evidence="2">2.7.1.8</ecNumber>
    </submittedName>
</protein>
<dbReference type="SUPFAM" id="SSF53067">
    <property type="entry name" value="Actin-like ATPase domain"/>
    <property type="match status" value="2"/>
</dbReference>
<dbReference type="GO" id="GO:0047931">
    <property type="term" value="F:glucosamine kinase activity"/>
    <property type="evidence" value="ECO:0007669"/>
    <property type="project" value="UniProtKB-EC"/>
</dbReference>
<dbReference type="InterPro" id="IPR002731">
    <property type="entry name" value="ATPase_BadF"/>
</dbReference>
<dbReference type="Pfam" id="PF01869">
    <property type="entry name" value="BcrAD_BadFG"/>
    <property type="match status" value="1"/>
</dbReference>
<evidence type="ECO:0000259" key="1">
    <source>
        <dbReference type="Pfam" id="PF01869"/>
    </source>
</evidence>
<dbReference type="RefSeq" id="WP_266350702.1">
    <property type="nucleotide sequence ID" value="NZ_JAPKNG010000006.1"/>
</dbReference>
<dbReference type="PANTHER" id="PTHR43190">
    <property type="entry name" value="N-ACETYL-D-GLUCOSAMINE KINASE"/>
    <property type="match status" value="1"/>
</dbReference>
<dbReference type="Gene3D" id="3.30.420.40">
    <property type="match status" value="2"/>
</dbReference>
<dbReference type="CDD" id="cd24082">
    <property type="entry name" value="ASKHA_NBD_GspK-like"/>
    <property type="match status" value="1"/>
</dbReference>
<reference evidence="2 3" key="1">
    <citation type="submission" date="2023-07" db="EMBL/GenBank/DDBJ databases">
        <title>Genomic Encyclopedia of Type Strains, Phase IV (KMG-IV): sequencing the most valuable type-strain genomes for metagenomic binning, comparative biology and taxonomic classification.</title>
        <authorList>
            <person name="Goeker M."/>
        </authorList>
    </citation>
    <scope>NUCLEOTIDE SEQUENCE [LARGE SCALE GENOMIC DNA]</scope>
    <source>
        <strain evidence="2 3">B6-8</strain>
    </source>
</reference>
<evidence type="ECO:0000313" key="3">
    <source>
        <dbReference type="Proteomes" id="UP001241603"/>
    </source>
</evidence>
<dbReference type="EMBL" id="JAUSVO010000006">
    <property type="protein sequence ID" value="MDQ0439818.1"/>
    <property type="molecule type" value="Genomic_DNA"/>
</dbReference>
<organism evidence="2 3">
    <name type="scientific">Kaistia dalseonensis</name>
    <dbReference type="NCBI Taxonomy" id="410840"/>
    <lineage>
        <taxon>Bacteria</taxon>
        <taxon>Pseudomonadati</taxon>
        <taxon>Pseudomonadota</taxon>
        <taxon>Alphaproteobacteria</taxon>
        <taxon>Hyphomicrobiales</taxon>
        <taxon>Kaistiaceae</taxon>
        <taxon>Kaistia</taxon>
    </lineage>
</organism>
<sequence length="295" mass="30003">MTEPVILVGVDGGGTRCRARARQLDGTLIGECVTGTANLLAGVETALSNIVAAVTGALEAGGLGAADLNRCLVGMGLAGANIPELADRFLASSLPFRRTALEMDGWIACRGAHPGGNGAIAILGTGTAYVANIGGRFITIGGWGFHVGDQASGAWLGHQALRQSLLAFDGIIAATPLSDAILAHFDNKPDAMVAFGKTALPRDYGEFAPLVLDRADAGDPIATAIVDEAVGDIEASLRRLASLGADRISLFGGLAPRYAPRLSPAISAMIVPPASDALEGALQLAATLLPKEAFA</sequence>
<gene>
    <name evidence="2" type="ORF">QO014_004224</name>
</gene>
<dbReference type="PANTHER" id="PTHR43190:SF3">
    <property type="entry name" value="N-ACETYL-D-GLUCOSAMINE KINASE"/>
    <property type="match status" value="1"/>
</dbReference>